<dbReference type="AlphaFoldDB" id="A0A4T3F834"/>
<comment type="subcellular location">
    <subcellularLocation>
        <location evidence="1">Membrane</location>
        <topology evidence="1">Multi-pass membrane protein</topology>
    </subcellularLocation>
</comment>
<feature type="transmembrane region" description="Helical" evidence="6">
    <location>
        <begin position="160"/>
        <end position="186"/>
    </location>
</feature>
<dbReference type="InterPro" id="IPR020846">
    <property type="entry name" value="MFS_dom"/>
</dbReference>
<dbReference type="GO" id="GO:0016020">
    <property type="term" value="C:membrane"/>
    <property type="evidence" value="ECO:0007669"/>
    <property type="project" value="UniProtKB-SubCell"/>
</dbReference>
<keyword evidence="5 6" id="KW-0472">Membrane</keyword>
<feature type="transmembrane region" description="Helical" evidence="6">
    <location>
        <begin position="389"/>
        <end position="410"/>
    </location>
</feature>
<reference evidence="8 9" key="1">
    <citation type="submission" date="2019-04" db="EMBL/GenBank/DDBJ databases">
        <title>Altererythrobacter aquimixticola sp. nov., isolated from sediment of junction between the ocean and a freshwater spring.</title>
        <authorList>
            <person name="Yoon J.-H."/>
        </authorList>
    </citation>
    <scope>NUCLEOTIDE SEQUENCE [LARGE SCALE GENOMIC DNA]</scope>
    <source>
        <strain evidence="8 9">SSKS-13</strain>
    </source>
</reference>
<evidence type="ECO:0000313" key="8">
    <source>
        <dbReference type="EMBL" id="TIX51902.1"/>
    </source>
</evidence>
<dbReference type="Proteomes" id="UP000309389">
    <property type="component" value="Unassembled WGS sequence"/>
</dbReference>
<accession>A0A4T3F834</accession>
<gene>
    <name evidence="8" type="ORF">E5222_05540</name>
</gene>
<keyword evidence="9" id="KW-1185">Reference proteome</keyword>
<dbReference type="SUPFAM" id="SSF103473">
    <property type="entry name" value="MFS general substrate transporter"/>
    <property type="match status" value="1"/>
</dbReference>
<evidence type="ECO:0000256" key="1">
    <source>
        <dbReference type="ARBA" id="ARBA00004141"/>
    </source>
</evidence>
<dbReference type="Gene3D" id="1.20.1250.20">
    <property type="entry name" value="MFS general substrate transporter like domains"/>
    <property type="match status" value="2"/>
</dbReference>
<evidence type="ECO:0000256" key="2">
    <source>
        <dbReference type="ARBA" id="ARBA00022448"/>
    </source>
</evidence>
<protein>
    <submittedName>
        <fullName evidence="8">MFS transporter</fullName>
    </submittedName>
</protein>
<evidence type="ECO:0000259" key="7">
    <source>
        <dbReference type="PROSITE" id="PS50850"/>
    </source>
</evidence>
<feature type="domain" description="Major facilitator superfamily (MFS) profile" evidence="7">
    <location>
        <begin position="35"/>
        <end position="447"/>
    </location>
</feature>
<organism evidence="8 9">
    <name type="scientific">Alteraurantiacibacter aquimixticola</name>
    <dbReference type="NCBI Taxonomy" id="2489173"/>
    <lineage>
        <taxon>Bacteria</taxon>
        <taxon>Pseudomonadati</taxon>
        <taxon>Pseudomonadota</taxon>
        <taxon>Alphaproteobacteria</taxon>
        <taxon>Sphingomonadales</taxon>
        <taxon>Erythrobacteraceae</taxon>
        <taxon>Alteraurantiacibacter</taxon>
    </lineage>
</organism>
<dbReference type="PANTHER" id="PTHR23505">
    <property type="entry name" value="SPINSTER"/>
    <property type="match status" value="1"/>
</dbReference>
<name>A0A4T3F834_9SPHN</name>
<feature type="transmembrane region" description="Helical" evidence="6">
    <location>
        <begin position="351"/>
        <end position="377"/>
    </location>
</feature>
<dbReference type="InterPro" id="IPR011701">
    <property type="entry name" value="MFS"/>
</dbReference>
<feature type="transmembrane region" description="Helical" evidence="6">
    <location>
        <begin position="33"/>
        <end position="57"/>
    </location>
</feature>
<feature type="transmembrane region" description="Helical" evidence="6">
    <location>
        <begin position="328"/>
        <end position="345"/>
    </location>
</feature>
<comment type="caution">
    <text evidence="8">The sequence shown here is derived from an EMBL/GenBank/DDBJ whole genome shotgun (WGS) entry which is preliminary data.</text>
</comment>
<proteinExistence type="predicted"/>
<dbReference type="InterPro" id="IPR044770">
    <property type="entry name" value="MFS_spinster-like"/>
</dbReference>
<feature type="transmembrane region" description="Helical" evidence="6">
    <location>
        <begin position="245"/>
        <end position="267"/>
    </location>
</feature>
<feature type="transmembrane region" description="Helical" evidence="6">
    <location>
        <begin position="422"/>
        <end position="443"/>
    </location>
</feature>
<dbReference type="OrthoDB" id="7400989at2"/>
<feature type="transmembrane region" description="Helical" evidence="6">
    <location>
        <begin position="206"/>
        <end position="224"/>
    </location>
</feature>
<dbReference type="InterPro" id="IPR036259">
    <property type="entry name" value="MFS_trans_sf"/>
</dbReference>
<evidence type="ECO:0000256" key="5">
    <source>
        <dbReference type="ARBA" id="ARBA00023136"/>
    </source>
</evidence>
<evidence type="ECO:0000313" key="9">
    <source>
        <dbReference type="Proteomes" id="UP000309389"/>
    </source>
</evidence>
<evidence type="ECO:0000256" key="4">
    <source>
        <dbReference type="ARBA" id="ARBA00022989"/>
    </source>
</evidence>
<dbReference type="PROSITE" id="PS50850">
    <property type="entry name" value="MFS"/>
    <property type="match status" value="1"/>
</dbReference>
<dbReference type="GO" id="GO:0022857">
    <property type="term" value="F:transmembrane transporter activity"/>
    <property type="evidence" value="ECO:0007669"/>
    <property type="project" value="InterPro"/>
</dbReference>
<keyword evidence="3 6" id="KW-0812">Transmembrane</keyword>
<feature type="transmembrane region" description="Helical" evidence="6">
    <location>
        <begin position="287"/>
        <end position="307"/>
    </location>
</feature>
<keyword evidence="2" id="KW-0813">Transport</keyword>
<evidence type="ECO:0000256" key="3">
    <source>
        <dbReference type="ARBA" id="ARBA00022692"/>
    </source>
</evidence>
<evidence type="ECO:0000256" key="6">
    <source>
        <dbReference type="SAM" id="Phobius"/>
    </source>
</evidence>
<dbReference type="PANTHER" id="PTHR23505:SF79">
    <property type="entry name" value="PROTEIN SPINSTER"/>
    <property type="match status" value="1"/>
</dbReference>
<keyword evidence="4 6" id="KW-1133">Transmembrane helix</keyword>
<dbReference type="EMBL" id="SSHH01000001">
    <property type="protein sequence ID" value="TIX51902.1"/>
    <property type="molecule type" value="Genomic_DNA"/>
</dbReference>
<dbReference type="Pfam" id="PF07690">
    <property type="entry name" value="MFS_1"/>
    <property type="match status" value="1"/>
</dbReference>
<sequence length="462" mass="49427">MGGMRMATLAETEGDAQAQVGAAQPYPPERQGWYAVGILALTTTFATLDQSILGLLIQQIIDDFSLTDTQASLLLGPAFAFVYALVGIPLSPLIDRWVRTRLLVIGVTVWSLATAACGLAMNFVQLLLMRMLVGAGEAVNSPSAYSILSDYFPREKLPKAVYGMQVGAVAGNGLALLLGGAMIYIIGSIGTPTLPFVGELRPWQTVLLAVGLPGLLIALLLTTLKEPPRRTFKAQVSQVPVLGAIRYMGLHLAVFGPLFIGLALGALDAGGRAWAAPFFQRTYGWEASTYGIVAGVVAIIAMLGGLLTGVKWVDYLQARGLVDAPFRVIVYTRALNIPFAIAMPLMPTGELAMACFAAYFVLVGMTGPMLNAVLLIVTPNQIRGQVMALYLFIFIVIGQGLAPVITGATTDYLFTSPEDLRWSILLLHAIFLPAALLVTLIGWKPYREEVERLAAEEAADGR</sequence>
<feature type="transmembrane region" description="Helical" evidence="6">
    <location>
        <begin position="69"/>
        <end position="90"/>
    </location>
</feature>
<feature type="transmembrane region" description="Helical" evidence="6">
    <location>
        <begin position="102"/>
        <end position="121"/>
    </location>
</feature>